<feature type="region of interest" description="Disordered" evidence="1">
    <location>
        <begin position="1"/>
        <end position="70"/>
    </location>
</feature>
<dbReference type="Proteomes" id="UP001064390">
    <property type="component" value="Chromosome"/>
</dbReference>
<gene>
    <name evidence="2" type="ORF">N6Q81_25320</name>
</gene>
<protein>
    <submittedName>
        <fullName evidence="2">FAD-dependent oxidoreductase</fullName>
    </submittedName>
</protein>
<name>A0ABY6C011_9ACTN</name>
<feature type="compositionally biased region" description="Polar residues" evidence="1">
    <location>
        <begin position="55"/>
        <end position="70"/>
    </location>
</feature>
<dbReference type="EMBL" id="CP104697">
    <property type="protein sequence ID" value="UXI81115.1"/>
    <property type="molecule type" value="Genomic_DNA"/>
</dbReference>
<reference evidence="2" key="1">
    <citation type="submission" date="2022-09" db="EMBL/GenBank/DDBJ databases">
        <title>Streptomyces vinaceusdrappus strain AC-40.</title>
        <authorList>
            <person name="Sedeek A.M."/>
            <person name="Salah I."/>
            <person name="Kamel H.L."/>
            <person name="Soltan M.A."/>
            <person name="Elsayed T.R."/>
        </authorList>
    </citation>
    <scope>NUCLEOTIDE SEQUENCE</scope>
    <source>
        <strain evidence="2">AC-40</strain>
    </source>
</reference>
<evidence type="ECO:0000313" key="2">
    <source>
        <dbReference type="EMBL" id="UXI81115.1"/>
    </source>
</evidence>
<sequence length="70" mass="7512">MAPSAMSRSNDWTKSLSDAQPVPYWLDDPCRPRRQPALTGPDTCHVPGVGARHSGSGTAPLPTQSDPTRQ</sequence>
<evidence type="ECO:0000256" key="1">
    <source>
        <dbReference type="SAM" id="MobiDB-lite"/>
    </source>
</evidence>
<proteinExistence type="predicted"/>
<keyword evidence="3" id="KW-1185">Reference proteome</keyword>
<organism evidence="2 3">
    <name type="scientific">Streptomyces vinaceusdrappus</name>
    <dbReference type="NCBI Taxonomy" id="67376"/>
    <lineage>
        <taxon>Bacteria</taxon>
        <taxon>Bacillati</taxon>
        <taxon>Actinomycetota</taxon>
        <taxon>Actinomycetes</taxon>
        <taxon>Kitasatosporales</taxon>
        <taxon>Streptomycetaceae</taxon>
        <taxon>Streptomyces</taxon>
        <taxon>Streptomyces rochei group</taxon>
    </lineage>
</organism>
<feature type="non-terminal residue" evidence="2">
    <location>
        <position position="70"/>
    </location>
</feature>
<evidence type="ECO:0000313" key="3">
    <source>
        <dbReference type="Proteomes" id="UP001064390"/>
    </source>
</evidence>
<accession>A0ABY6C011</accession>
<feature type="compositionally biased region" description="Polar residues" evidence="1">
    <location>
        <begin position="1"/>
        <end position="18"/>
    </location>
</feature>